<protein>
    <submittedName>
        <fullName evidence="1">CAAX protease</fullName>
    </submittedName>
</protein>
<organism evidence="1 2">
    <name type="scientific">Muribaculum gordoncarteri</name>
    <dbReference type="NCBI Taxonomy" id="2530390"/>
    <lineage>
        <taxon>Bacteria</taxon>
        <taxon>Pseudomonadati</taxon>
        <taxon>Bacteroidota</taxon>
        <taxon>Bacteroidia</taxon>
        <taxon>Bacteroidales</taxon>
        <taxon>Muribaculaceae</taxon>
        <taxon>Muribaculum</taxon>
    </lineage>
</organism>
<dbReference type="RefSeq" id="WP_136410608.1">
    <property type="nucleotide sequence ID" value="NZ_CP039393.1"/>
</dbReference>
<dbReference type="EMBL" id="CP039393">
    <property type="protein sequence ID" value="QCD36045.1"/>
    <property type="molecule type" value="Genomic_DNA"/>
</dbReference>
<keyword evidence="1" id="KW-0645">Protease</keyword>
<evidence type="ECO:0000313" key="1">
    <source>
        <dbReference type="EMBL" id="QCD36045.1"/>
    </source>
</evidence>
<dbReference type="OrthoDB" id="9813050at2"/>
<keyword evidence="2" id="KW-1185">Reference proteome</keyword>
<dbReference type="Pfam" id="PF07751">
    <property type="entry name" value="Abi_2"/>
    <property type="match status" value="1"/>
</dbReference>
<dbReference type="KEGG" id="mgod:E7746_09205"/>
<accession>A0A4P7VP43</accession>
<sequence length="229" mass="26715">MKFADFQNILSPERLNRYVAACDNDTRKAMSLYRLNLHLSQEVFTLLSCFEVALRNAIDRELTTRFGENWLRDSVLAGGIFDISSCRDSARIITKAFNRLNRTGEYTHHKLLAEMEFGVWKYMFANPQYRATGQILLRIFPNKPRSSAEVQYNNAYMFNELDGINILRNRIAHHEPICFARRQPQIGTSYILNAYQNLHKLFMWMGIDSHSLLYGLDHVQQVCNRINAI</sequence>
<gene>
    <name evidence="1" type="ORF">E7746_09205</name>
</gene>
<proteinExistence type="predicted"/>
<dbReference type="InterPro" id="IPR011664">
    <property type="entry name" value="Abi_system_AbiD/AbiF-like"/>
</dbReference>
<evidence type="ECO:0000313" key="2">
    <source>
        <dbReference type="Proteomes" id="UP000297031"/>
    </source>
</evidence>
<name>A0A4P7VP43_9BACT</name>
<reference evidence="1 2" key="1">
    <citation type="submission" date="2019-02" db="EMBL/GenBank/DDBJ databases">
        <title>Isolation and identification of novel species under the genus Muribaculum.</title>
        <authorList>
            <person name="Miyake S."/>
            <person name="Ding Y."/>
            <person name="Low A."/>
            <person name="Soh M."/>
            <person name="Seedorf H."/>
        </authorList>
    </citation>
    <scope>NUCLEOTIDE SEQUENCE [LARGE SCALE GENOMIC DNA]</scope>
    <source>
        <strain evidence="1 2">TLL-A4</strain>
    </source>
</reference>
<dbReference type="GO" id="GO:0006508">
    <property type="term" value="P:proteolysis"/>
    <property type="evidence" value="ECO:0007669"/>
    <property type="project" value="UniProtKB-KW"/>
</dbReference>
<dbReference type="GO" id="GO:0008233">
    <property type="term" value="F:peptidase activity"/>
    <property type="evidence" value="ECO:0007669"/>
    <property type="project" value="UniProtKB-KW"/>
</dbReference>
<dbReference type="AlphaFoldDB" id="A0A4P7VP43"/>
<keyword evidence="1" id="KW-0378">Hydrolase</keyword>
<dbReference type="Proteomes" id="UP000297031">
    <property type="component" value="Chromosome"/>
</dbReference>